<dbReference type="InterPro" id="IPR009100">
    <property type="entry name" value="AcylCoA_DH/oxidase_NM_dom_sf"/>
</dbReference>
<comment type="similarity">
    <text evidence="2">Belongs to the acyl-CoA dehydrogenase family.</text>
</comment>
<evidence type="ECO:0000259" key="6">
    <source>
        <dbReference type="Pfam" id="PF00441"/>
    </source>
</evidence>
<evidence type="ECO:0000256" key="2">
    <source>
        <dbReference type="ARBA" id="ARBA00009347"/>
    </source>
</evidence>
<dbReference type="Proteomes" id="UP000596063">
    <property type="component" value="Chromosome"/>
</dbReference>
<feature type="domain" description="Acyl-CoA dehydrogenase/oxidase N-terminal" evidence="8">
    <location>
        <begin position="356"/>
        <end position="467"/>
    </location>
</feature>
<evidence type="ECO:0000256" key="1">
    <source>
        <dbReference type="ARBA" id="ARBA00001974"/>
    </source>
</evidence>
<dbReference type="Gene3D" id="1.20.140.10">
    <property type="entry name" value="Butyryl-CoA Dehydrogenase, subunit A, domain 3"/>
    <property type="match status" value="2"/>
</dbReference>
<evidence type="ECO:0000256" key="4">
    <source>
        <dbReference type="ARBA" id="ARBA00022827"/>
    </source>
</evidence>
<dbReference type="InterPro" id="IPR009075">
    <property type="entry name" value="AcylCo_DH/oxidase_C"/>
</dbReference>
<sequence length="734" mass="79068">MNFELTEDQRMIADSFARFMDEQSSPERVRAAAEQGGFDQAFWQGLAELGAFSLRVPEELGGLGLGVLDAAVLMEEAGRTLASGPIAETLVATRLLAKLAGDSQGDLLEQAIAGSDVVSIAYHDINDQKVQWIAGGAVASAVIARRGNDIVLCQVSGQGEANLASTPIAEIDLGAAEQSVLGSGNDALTTFAQGLEEWKLMMAAGLSGLAREAVQKAATYACEREAFGQAIGAYQGISHPLADLIVDIDGGKYFNWKAIHDIAHGEADAGAEVSMSLWWNADTAGRAVTQALHTFGGYGLATEYDIHLYTLRAKAWPLVVGDPTRFLEEAGRRLYANESAALPEVGEIAIDFDLGDDARAMAKELDDLFNATLTPELRAKAHYSFDGFDRGVHKILAENRFLFPAWSKEYGGRDAEPYAAVALSRVWEKHGWTSHPVSTSMLVGTMIQKCGNDELKDEVLSKIISGDAICSLGYSEPGCGSDVFACKTKATQQEDGSWRIDGAKMWTSGANIAQYVLMLTRTNPDVAKHKGLTMFVVPLDAEGIEIQPVHTFQDERTNATFYDNVQVPDKYRLGPVDGGVKVMAAALELEHGGGFMKSQFAMTEAAEALCREVSVGGKALIEHVDAQKRLARSKLHAYIGEVLGNRALWTGVNGLESKAYGPMTKMFSSEKFQSDARDLLDLTAPHSLSKREGPAGELNLAYRHAHGTTIYGGTSEVHRSMIAERALGLPRTRG</sequence>
<dbReference type="Pfam" id="PF00441">
    <property type="entry name" value="Acyl-CoA_dh_1"/>
    <property type="match status" value="2"/>
</dbReference>
<keyword evidence="10" id="KW-1185">Reference proteome</keyword>
<evidence type="ECO:0000256" key="3">
    <source>
        <dbReference type="ARBA" id="ARBA00022630"/>
    </source>
</evidence>
<dbReference type="Pfam" id="PF02771">
    <property type="entry name" value="Acyl-CoA_dh_N"/>
    <property type="match status" value="2"/>
</dbReference>
<dbReference type="InterPro" id="IPR006091">
    <property type="entry name" value="Acyl-CoA_Oxase/DH_mid-dom"/>
</dbReference>
<comment type="cofactor">
    <cofactor evidence="1">
        <name>FAD</name>
        <dbReference type="ChEBI" id="CHEBI:57692"/>
    </cofactor>
</comment>
<keyword evidence="3" id="KW-0285">Flavoprotein</keyword>
<dbReference type="SUPFAM" id="SSF56645">
    <property type="entry name" value="Acyl-CoA dehydrogenase NM domain-like"/>
    <property type="match status" value="2"/>
</dbReference>
<gene>
    <name evidence="9" type="ORF">I6N98_06665</name>
</gene>
<dbReference type="Gene3D" id="1.10.540.10">
    <property type="entry name" value="Acyl-CoA dehydrogenase/oxidase, N-terminal domain"/>
    <property type="match status" value="2"/>
</dbReference>
<feature type="domain" description="Acyl-CoA dehydrogenase/oxidase N-terminal" evidence="8">
    <location>
        <begin position="6"/>
        <end position="99"/>
    </location>
</feature>
<name>A0A7T4R314_9GAMM</name>
<evidence type="ECO:0000259" key="8">
    <source>
        <dbReference type="Pfam" id="PF02771"/>
    </source>
</evidence>
<dbReference type="InterPro" id="IPR037069">
    <property type="entry name" value="AcylCoA_DH/ox_N_sf"/>
</dbReference>
<accession>A0A7T4R314</accession>
<feature type="domain" description="Acyl-CoA dehydrogenase/oxidase C-terminal" evidence="6">
    <location>
        <begin position="193"/>
        <end position="316"/>
    </location>
</feature>
<dbReference type="InterPro" id="IPR036250">
    <property type="entry name" value="AcylCo_DH-like_C"/>
</dbReference>
<evidence type="ECO:0000313" key="10">
    <source>
        <dbReference type="Proteomes" id="UP000596063"/>
    </source>
</evidence>
<dbReference type="InterPro" id="IPR052161">
    <property type="entry name" value="Mycobact_Acyl-CoA_DH"/>
</dbReference>
<keyword evidence="5" id="KW-0560">Oxidoreductase</keyword>
<feature type="domain" description="Acyl-CoA oxidase/dehydrogenase middle" evidence="7">
    <location>
        <begin position="472"/>
        <end position="551"/>
    </location>
</feature>
<dbReference type="KEGG" id="snan:I6N98_06665"/>
<dbReference type="GO" id="GO:0050660">
    <property type="term" value="F:flavin adenine dinucleotide binding"/>
    <property type="evidence" value="ECO:0007669"/>
    <property type="project" value="InterPro"/>
</dbReference>
<dbReference type="EMBL" id="CP066167">
    <property type="protein sequence ID" value="QQD19528.1"/>
    <property type="molecule type" value="Genomic_DNA"/>
</dbReference>
<dbReference type="Pfam" id="PF02770">
    <property type="entry name" value="Acyl-CoA_dh_M"/>
    <property type="match status" value="1"/>
</dbReference>
<dbReference type="InterPro" id="IPR046373">
    <property type="entry name" value="Acyl-CoA_Oxase/DH_mid-dom_sf"/>
</dbReference>
<dbReference type="AlphaFoldDB" id="A0A7T4R314"/>
<dbReference type="GO" id="GO:0005886">
    <property type="term" value="C:plasma membrane"/>
    <property type="evidence" value="ECO:0007669"/>
    <property type="project" value="TreeGrafter"/>
</dbReference>
<dbReference type="RefSeq" id="WP_198571012.1">
    <property type="nucleotide sequence ID" value="NZ_CP066167.1"/>
</dbReference>
<evidence type="ECO:0000259" key="7">
    <source>
        <dbReference type="Pfam" id="PF02770"/>
    </source>
</evidence>
<protein>
    <submittedName>
        <fullName evidence="9">Acyl-CoA dehydrogenase</fullName>
    </submittedName>
</protein>
<evidence type="ECO:0000256" key="5">
    <source>
        <dbReference type="ARBA" id="ARBA00023002"/>
    </source>
</evidence>
<proteinExistence type="inferred from homology"/>
<evidence type="ECO:0000313" key="9">
    <source>
        <dbReference type="EMBL" id="QQD19528.1"/>
    </source>
</evidence>
<dbReference type="GO" id="GO:0016627">
    <property type="term" value="F:oxidoreductase activity, acting on the CH-CH group of donors"/>
    <property type="evidence" value="ECO:0007669"/>
    <property type="project" value="InterPro"/>
</dbReference>
<keyword evidence="4" id="KW-0274">FAD</keyword>
<dbReference type="InterPro" id="IPR013786">
    <property type="entry name" value="AcylCoA_DH/ox_N"/>
</dbReference>
<dbReference type="SUPFAM" id="SSF47203">
    <property type="entry name" value="Acyl-CoA dehydrogenase C-terminal domain-like"/>
    <property type="match status" value="2"/>
</dbReference>
<reference evidence="9 10" key="1">
    <citation type="submission" date="2020-12" db="EMBL/GenBank/DDBJ databases">
        <authorList>
            <person name="Shan Y."/>
        </authorList>
    </citation>
    <scope>NUCLEOTIDE SEQUENCE [LARGE SCALE GENOMIC DNA]</scope>
    <source>
        <strain evidence="10">csc3.9</strain>
    </source>
</reference>
<dbReference type="PANTHER" id="PTHR43292:SF4">
    <property type="entry name" value="ACYL-COA DEHYDROGENASE FADE34"/>
    <property type="match status" value="1"/>
</dbReference>
<organism evidence="9 10">
    <name type="scientific">Spongiibacter nanhainus</name>
    <dbReference type="NCBI Taxonomy" id="2794344"/>
    <lineage>
        <taxon>Bacteria</taxon>
        <taxon>Pseudomonadati</taxon>
        <taxon>Pseudomonadota</taxon>
        <taxon>Gammaproteobacteria</taxon>
        <taxon>Cellvibrionales</taxon>
        <taxon>Spongiibacteraceae</taxon>
        <taxon>Spongiibacter</taxon>
    </lineage>
</organism>
<dbReference type="Gene3D" id="2.40.110.10">
    <property type="entry name" value="Butyryl-CoA Dehydrogenase, subunit A, domain 2"/>
    <property type="match status" value="1"/>
</dbReference>
<dbReference type="PANTHER" id="PTHR43292">
    <property type="entry name" value="ACYL-COA DEHYDROGENASE"/>
    <property type="match status" value="1"/>
</dbReference>
<feature type="domain" description="Acyl-CoA dehydrogenase/oxidase C-terminal" evidence="6">
    <location>
        <begin position="578"/>
        <end position="726"/>
    </location>
</feature>